<keyword evidence="4 8" id="KW-0547">Nucleotide-binding</keyword>
<dbReference type="InterPro" id="IPR000924">
    <property type="entry name" value="Glu/Gln-tRNA-synth"/>
</dbReference>
<comment type="caution">
    <text evidence="11">The sequence shown here is derived from an EMBL/GenBank/DDBJ whole genome shotgun (WGS) entry which is preliminary data.</text>
</comment>
<dbReference type="EC" id="6.1.1.17" evidence="8"/>
<feature type="domain" description="Glutamyl/glutaminyl-tRNA synthetase class Ib catalytic" evidence="9">
    <location>
        <begin position="4"/>
        <end position="272"/>
    </location>
</feature>
<evidence type="ECO:0000256" key="8">
    <source>
        <dbReference type="HAMAP-Rule" id="MF_00022"/>
    </source>
</evidence>
<comment type="subcellular location">
    <subcellularLocation>
        <location evidence="8">Cytoplasm</location>
    </subcellularLocation>
</comment>
<name>A0A428KJX3_9BACT</name>
<proteinExistence type="inferred from homology"/>
<feature type="short sequence motif" description="'HIGH' region" evidence="8">
    <location>
        <begin position="11"/>
        <end position="21"/>
    </location>
</feature>
<dbReference type="Pfam" id="PF00749">
    <property type="entry name" value="tRNA-synt_1c"/>
    <property type="match status" value="2"/>
</dbReference>
<evidence type="ECO:0000256" key="4">
    <source>
        <dbReference type="ARBA" id="ARBA00022741"/>
    </source>
</evidence>
<dbReference type="PRINTS" id="PR00987">
    <property type="entry name" value="TRNASYNTHGLU"/>
</dbReference>
<keyword evidence="3 8" id="KW-0436">Ligase</keyword>
<feature type="domain" description="Glutamyl/glutaminyl-tRNA synthetase class Ib catalytic" evidence="9">
    <location>
        <begin position="295"/>
        <end position="353"/>
    </location>
</feature>
<comment type="similarity">
    <text evidence="1 8">Belongs to the class-I aminoacyl-tRNA synthetase family. Glutamate--tRNA ligase type 1 subfamily.</text>
</comment>
<gene>
    <name evidence="8" type="primary">gltX</name>
    <name evidence="11" type="ORF">EI293_06005</name>
</gene>
<dbReference type="GO" id="GO:0004818">
    <property type="term" value="F:glutamate-tRNA ligase activity"/>
    <property type="evidence" value="ECO:0007669"/>
    <property type="project" value="UniProtKB-UniRule"/>
</dbReference>
<keyword evidence="12" id="KW-1185">Reference proteome</keyword>
<dbReference type="GO" id="GO:0005524">
    <property type="term" value="F:ATP binding"/>
    <property type="evidence" value="ECO:0007669"/>
    <property type="project" value="UniProtKB-UniRule"/>
</dbReference>
<evidence type="ECO:0000256" key="1">
    <source>
        <dbReference type="ARBA" id="ARBA00007894"/>
    </source>
</evidence>
<dbReference type="GO" id="GO:0005829">
    <property type="term" value="C:cytosol"/>
    <property type="evidence" value="ECO:0007669"/>
    <property type="project" value="TreeGrafter"/>
</dbReference>
<dbReference type="InterPro" id="IPR020751">
    <property type="entry name" value="aa-tRNA-synth_I_codon-bd_sub2"/>
</dbReference>
<dbReference type="InterPro" id="IPR014729">
    <property type="entry name" value="Rossmann-like_a/b/a_fold"/>
</dbReference>
<dbReference type="InterPro" id="IPR049940">
    <property type="entry name" value="GluQ/Sye"/>
</dbReference>
<evidence type="ECO:0000256" key="3">
    <source>
        <dbReference type="ARBA" id="ARBA00022598"/>
    </source>
</evidence>
<evidence type="ECO:0000259" key="9">
    <source>
        <dbReference type="Pfam" id="PF00749"/>
    </source>
</evidence>
<dbReference type="InterPro" id="IPR001412">
    <property type="entry name" value="aa-tRNA-synth_I_CS"/>
</dbReference>
<dbReference type="RefSeq" id="WP_125436200.1">
    <property type="nucleotide sequence ID" value="NZ_RWIU01000001.1"/>
</dbReference>
<keyword evidence="2 8" id="KW-0963">Cytoplasm</keyword>
<dbReference type="GO" id="GO:0008270">
    <property type="term" value="F:zinc ion binding"/>
    <property type="evidence" value="ECO:0007669"/>
    <property type="project" value="InterPro"/>
</dbReference>
<dbReference type="InterPro" id="IPR008925">
    <property type="entry name" value="aa_tRNA-synth_I_cd-bd_sf"/>
</dbReference>
<evidence type="ECO:0000313" key="11">
    <source>
        <dbReference type="EMBL" id="RSK46700.1"/>
    </source>
</evidence>
<feature type="binding site" evidence="8">
    <location>
        <position position="266"/>
    </location>
    <ligand>
        <name>ATP</name>
        <dbReference type="ChEBI" id="CHEBI:30616"/>
    </ligand>
</feature>
<dbReference type="SUPFAM" id="SSF52374">
    <property type="entry name" value="Nucleotidylyl transferase"/>
    <property type="match status" value="1"/>
</dbReference>
<dbReference type="PROSITE" id="PS00178">
    <property type="entry name" value="AA_TRNA_LIGASE_I"/>
    <property type="match status" value="1"/>
</dbReference>
<comment type="catalytic activity">
    <reaction evidence="8">
        <text>tRNA(Glu) + L-glutamate + ATP = L-glutamyl-tRNA(Glu) + AMP + diphosphate</text>
        <dbReference type="Rhea" id="RHEA:23540"/>
        <dbReference type="Rhea" id="RHEA-COMP:9663"/>
        <dbReference type="Rhea" id="RHEA-COMP:9680"/>
        <dbReference type="ChEBI" id="CHEBI:29985"/>
        <dbReference type="ChEBI" id="CHEBI:30616"/>
        <dbReference type="ChEBI" id="CHEBI:33019"/>
        <dbReference type="ChEBI" id="CHEBI:78442"/>
        <dbReference type="ChEBI" id="CHEBI:78520"/>
        <dbReference type="ChEBI" id="CHEBI:456215"/>
        <dbReference type="EC" id="6.1.1.17"/>
    </reaction>
</comment>
<dbReference type="Proteomes" id="UP000270291">
    <property type="component" value="Unassembled WGS sequence"/>
</dbReference>
<dbReference type="EMBL" id="RWIU01000001">
    <property type="protein sequence ID" value="RSK46700.1"/>
    <property type="molecule type" value="Genomic_DNA"/>
</dbReference>
<evidence type="ECO:0000259" key="10">
    <source>
        <dbReference type="Pfam" id="PF19269"/>
    </source>
</evidence>
<dbReference type="PANTHER" id="PTHR43311">
    <property type="entry name" value="GLUTAMATE--TRNA LIGASE"/>
    <property type="match status" value="1"/>
</dbReference>
<reference evidence="11 12" key="1">
    <citation type="submission" date="2018-12" db="EMBL/GenBank/DDBJ databases">
        <authorList>
            <person name="Feng G."/>
            <person name="Zhu H."/>
        </authorList>
    </citation>
    <scope>NUCLEOTIDE SEQUENCE [LARGE SCALE GENOMIC DNA]</scope>
    <source>
        <strain evidence="11 12">LMG 26000</strain>
    </source>
</reference>
<dbReference type="FunFam" id="3.40.50.620:FF:000127">
    <property type="entry name" value="Glutamate--tRNA ligase"/>
    <property type="match status" value="1"/>
</dbReference>
<dbReference type="OrthoDB" id="9807503at2"/>
<dbReference type="GO" id="GO:0000049">
    <property type="term" value="F:tRNA binding"/>
    <property type="evidence" value="ECO:0007669"/>
    <property type="project" value="InterPro"/>
</dbReference>
<evidence type="ECO:0000256" key="5">
    <source>
        <dbReference type="ARBA" id="ARBA00022840"/>
    </source>
</evidence>
<feature type="short sequence motif" description="'KMSKS' region" evidence="8">
    <location>
        <begin position="263"/>
        <end position="267"/>
    </location>
</feature>
<sequence length="513" mass="57648">MEREVRVRFAPSPTGPLHIGGVRTALYNYLLARKLGGKMLLRIEDTDQNRFVPGAEQYIMDALRWCGIEIDEGIEQGGPHAPYRQSERKPMYRQYADQLIRDGHAYYAFDTPEDLDAMRARLTAAKVPNPQYNSITRAQMRNSLTLPAEEVTQLLENGTPYVIRLKVPRKEEIRFNDLIRGWVVVHSSSIDDKVLMKSDGMPTYHLANIVDDHLMEITHVIRGEEWLPSAPLHVLLYRYLGWESTMPQFAHLPLLLKPDGTGKLSKRDGDKLGFPVFPLEFHGKDAETGEPTVSSGYRESGYLPEAFINFLAFLGWNPGTQQELFTMDELIENFSIERVSKSPARFDQNKVRWYNEQYLRAKPDAELAQYLTEELNQQGITVPADQAEQIAALVKERATFPADLAKEAQLFFQRPASYDEQVISKKWNPQVSAALTEFAAQLPAAADTSAEGIKALLTQVLEAQGLKIGQVLQALRVAVTGHAAGPDLMHIMRILGPQETAERIQAAVAALPA</sequence>
<dbReference type="SUPFAM" id="SSF48163">
    <property type="entry name" value="An anticodon-binding domain of class I aminoacyl-tRNA synthetases"/>
    <property type="match status" value="1"/>
</dbReference>
<dbReference type="HAMAP" id="MF_00022">
    <property type="entry name" value="Glu_tRNA_synth_type1"/>
    <property type="match status" value="1"/>
</dbReference>
<dbReference type="InterPro" id="IPR045462">
    <property type="entry name" value="aa-tRNA-synth_I_cd-bd"/>
</dbReference>
<dbReference type="AlphaFoldDB" id="A0A428KJX3"/>
<evidence type="ECO:0000256" key="2">
    <source>
        <dbReference type="ARBA" id="ARBA00022490"/>
    </source>
</evidence>
<dbReference type="InterPro" id="IPR004527">
    <property type="entry name" value="Glu-tRNA-ligase_bac/mito"/>
</dbReference>
<evidence type="ECO:0000256" key="7">
    <source>
        <dbReference type="ARBA" id="ARBA00023146"/>
    </source>
</evidence>
<comment type="function">
    <text evidence="8">Catalyzes the attachment of glutamate to tRNA(Glu) in a two-step reaction: glutamate is first activated by ATP to form Glu-AMP and then transferred to the acceptor end of tRNA(Glu).</text>
</comment>
<protein>
    <recommendedName>
        <fullName evidence="8">Glutamate--tRNA ligase</fullName>
        <ecNumber evidence="8">6.1.1.17</ecNumber>
    </recommendedName>
    <alternativeName>
        <fullName evidence="8">Glutamyl-tRNA synthetase</fullName>
        <shortName evidence="8">GluRS</shortName>
    </alternativeName>
</protein>
<dbReference type="CDD" id="cd00808">
    <property type="entry name" value="GluRS_core"/>
    <property type="match status" value="1"/>
</dbReference>
<dbReference type="Gene3D" id="3.40.50.620">
    <property type="entry name" value="HUPs"/>
    <property type="match status" value="1"/>
</dbReference>
<dbReference type="InterPro" id="IPR033910">
    <property type="entry name" value="GluRS_core"/>
</dbReference>
<dbReference type="Pfam" id="PF19269">
    <property type="entry name" value="Anticodon_2"/>
    <property type="match status" value="1"/>
</dbReference>
<dbReference type="GO" id="GO:0006424">
    <property type="term" value="P:glutamyl-tRNA aminoacylation"/>
    <property type="evidence" value="ECO:0007669"/>
    <property type="project" value="UniProtKB-UniRule"/>
</dbReference>
<evidence type="ECO:0000313" key="12">
    <source>
        <dbReference type="Proteomes" id="UP000270291"/>
    </source>
</evidence>
<dbReference type="Gene3D" id="1.10.10.350">
    <property type="match status" value="1"/>
</dbReference>
<dbReference type="InterPro" id="IPR020058">
    <property type="entry name" value="Glu/Gln-tRNA-synth_Ib_cat-dom"/>
</dbReference>
<comment type="caution">
    <text evidence="8">Lacks conserved residue(s) required for the propagation of feature annotation.</text>
</comment>
<organism evidence="11 12">
    <name type="scientific">Hymenobacter perfusus</name>
    <dbReference type="NCBI Taxonomy" id="1236770"/>
    <lineage>
        <taxon>Bacteria</taxon>
        <taxon>Pseudomonadati</taxon>
        <taxon>Bacteroidota</taxon>
        <taxon>Cytophagia</taxon>
        <taxon>Cytophagales</taxon>
        <taxon>Hymenobacteraceae</taxon>
        <taxon>Hymenobacter</taxon>
    </lineage>
</organism>
<keyword evidence="5 8" id="KW-0067">ATP-binding</keyword>
<accession>A0A428KJX3</accession>
<keyword evidence="7 8" id="KW-0030">Aminoacyl-tRNA synthetase</keyword>
<dbReference type="PANTHER" id="PTHR43311:SF2">
    <property type="entry name" value="GLUTAMATE--TRNA LIGASE, MITOCHONDRIAL-RELATED"/>
    <property type="match status" value="1"/>
</dbReference>
<dbReference type="NCBIfam" id="TIGR00464">
    <property type="entry name" value="gltX_bact"/>
    <property type="match status" value="1"/>
</dbReference>
<keyword evidence="6 8" id="KW-0648">Protein biosynthesis</keyword>
<comment type="subunit">
    <text evidence="8">Monomer.</text>
</comment>
<feature type="domain" description="Aminoacyl-tRNA synthetase class I anticodon-binding" evidence="10">
    <location>
        <begin position="383"/>
        <end position="507"/>
    </location>
</feature>
<evidence type="ECO:0000256" key="6">
    <source>
        <dbReference type="ARBA" id="ARBA00022917"/>
    </source>
</evidence>